<proteinExistence type="predicted"/>
<evidence type="ECO:0000259" key="1">
    <source>
        <dbReference type="Pfam" id="PF13333"/>
    </source>
</evidence>
<dbReference type="EMBL" id="PQVI01000081">
    <property type="protein sequence ID" value="POY42320.1"/>
    <property type="molecule type" value="Genomic_DNA"/>
</dbReference>
<feature type="domain" description="Integrase catalytic" evidence="1">
    <location>
        <begin position="1"/>
        <end position="46"/>
    </location>
</feature>
<accession>A0ABX4ZSU8</accession>
<reference evidence="2 3" key="1">
    <citation type="submission" date="2018-02" db="EMBL/GenBank/DDBJ databases">
        <title>Classification genera of Pasteurellaceae by whole genome sequence comparison.</title>
        <authorList>
            <person name="Christensen H."/>
        </authorList>
    </citation>
    <scope>NUCLEOTIDE SEQUENCE [LARGE SCALE GENOMIC DNA]</scope>
    <source>
        <strain evidence="2 3">20186H4H1</strain>
    </source>
</reference>
<evidence type="ECO:0000313" key="2">
    <source>
        <dbReference type="EMBL" id="POY42320.1"/>
    </source>
</evidence>
<dbReference type="InterPro" id="IPR001584">
    <property type="entry name" value="Integrase_cat-core"/>
</dbReference>
<evidence type="ECO:0000313" key="3">
    <source>
        <dbReference type="Proteomes" id="UP000237229"/>
    </source>
</evidence>
<dbReference type="Proteomes" id="UP000237229">
    <property type="component" value="Unassembled WGS sequence"/>
</dbReference>
<sequence length="48" mass="5751">MFLPESFTNVVELEEALHEYIRYYNEVRIKPALNNLSPVQYRAQYLTS</sequence>
<keyword evidence="3" id="KW-1185">Reference proteome</keyword>
<protein>
    <recommendedName>
        <fullName evidence="1">Integrase catalytic domain-containing protein</fullName>
    </recommendedName>
</protein>
<organism evidence="2 3">
    <name type="scientific">Avibacterium endocarditidis</name>
    <dbReference type="NCBI Taxonomy" id="380674"/>
    <lineage>
        <taxon>Bacteria</taxon>
        <taxon>Pseudomonadati</taxon>
        <taxon>Pseudomonadota</taxon>
        <taxon>Gammaproteobacteria</taxon>
        <taxon>Pasteurellales</taxon>
        <taxon>Pasteurellaceae</taxon>
        <taxon>Avibacterium</taxon>
    </lineage>
</organism>
<dbReference type="Pfam" id="PF13333">
    <property type="entry name" value="rve_2"/>
    <property type="match status" value="1"/>
</dbReference>
<gene>
    <name evidence="2" type="ORF">C3Z13_06375</name>
</gene>
<dbReference type="RefSeq" id="WP_103855371.1">
    <property type="nucleotide sequence ID" value="NZ_JBMMGM010000013.1"/>
</dbReference>
<comment type="caution">
    <text evidence="2">The sequence shown here is derived from an EMBL/GenBank/DDBJ whole genome shotgun (WGS) entry which is preliminary data.</text>
</comment>
<name>A0ABX4ZSU8_9PAST</name>